<accession>A0A1B5L806</accession>
<gene>
    <name evidence="3" type="ORF">UVI_02061510</name>
</gene>
<evidence type="ECO:0000256" key="1">
    <source>
        <dbReference type="SAM" id="Phobius"/>
    </source>
</evidence>
<evidence type="ECO:0000313" key="3">
    <source>
        <dbReference type="EMBL" id="GAO19690.1"/>
    </source>
</evidence>
<feature type="transmembrane region" description="Helical" evidence="1">
    <location>
        <begin position="140"/>
        <end position="159"/>
    </location>
</feature>
<keyword evidence="1" id="KW-0472">Membrane</keyword>
<protein>
    <submittedName>
        <fullName evidence="3">Uncharacterized protein</fullName>
    </submittedName>
</protein>
<sequence length="266" mass="29254">MKADILVAAALASLAVAAPASTLFRRDPLANLLELSANSLPDKAAREVYKSNVWTFWRAFLPGARRLPVMVHEYAARLQDIINRGEDELASDIILDLANSANSKDHPNPTVTVTTATVRAYLGLQQTPLSSLPKPKMKPMILIAAAFGLATAAPVSTLYKRMPVDNLLRLSMASFPDQAVRDTYASDVSSKWRLYPLARLEWMALLYGIKLLDYVNKGQDETASNIVLTLSESGNDEKYPVTKDDMNSFLDKVSDMIAQEQAKSLP</sequence>
<reference evidence="4" key="1">
    <citation type="journal article" date="2016" name="Genome Announc.">
        <title>Genome sequence of Ustilaginoidea virens IPU010, a rice pathogenic fungus causing false smut.</title>
        <authorList>
            <person name="Kumagai T."/>
            <person name="Ishii T."/>
            <person name="Terai G."/>
            <person name="Umemura M."/>
            <person name="Machida M."/>
            <person name="Asai K."/>
        </authorList>
    </citation>
    <scope>NUCLEOTIDE SEQUENCE [LARGE SCALE GENOMIC DNA]</scope>
    <source>
        <strain evidence="4">IPU010</strain>
    </source>
</reference>
<feature type="chain" id="PRO_5008577728" evidence="2">
    <location>
        <begin position="18"/>
        <end position="266"/>
    </location>
</feature>
<keyword evidence="1" id="KW-1133">Transmembrane helix</keyword>
<keyword evidence="1" id="KW-0812">Transmembrane</keyword>
<proteinExistence type="predicted"/>
<comment type="caution">
    <text evidence="3">The sequence shown here is derived from an EMBL/GenBank/DDBJ whole genome shotgun (WGS) entry which is preliminary data.</text>
</comment>
<name>A0A1B5L806_USTVR</name>
<keyword evidence="2" id="KW-0732">Signal</keyword>
<dbReference type="Proteomes" id="UP000054053">
    <property type="component" value="Unassembled WGS sequence"/>
</dbReference>
<dbReference type="AlphaFoldDB" id="A0A1B5L806"/>
<organism evidence="3 4">
    <name type="scientific">Ustilaginoidea virens</name>
    <name type="common">Rice false smut fungus</name>
    <name type="synonym">Villosiclava virens</name>
    <dbReference type="NCBI Taxonomy" id="1159556"/>
    <lineage>
        <taxon>Eukaryota</taxon>
        <taxon>Fungi</taxon>
        <taxon>Dikarya</taxon>
        <taxon>Ascomycota</taxon>
        <taxon>Pezizomycotina</taxon>
        <taxon>Sordariomycetes</taxon>
        <taxon>Hypocreomycetidae</taxon>
        <taxon>Hypocreales</taxon>
        <taxon>Clavicipitaceae</taxon>
        <taxon>Ustilaginoidea</taxon>
    </lineage>
</organism>
<evidence type="ECO:0000256" key="2">
    <source>
        <dbReference type="SAM" id="SignalP"/>
    </source>
</evidence>
<dbReference type="EMBL" id="BBTG02000069">
    <property type="protein sequence ID" value="GAO19690.1"/>
    <property type="molecule type" value="Genomic_DNA"/>
</dbReference>
<feature type="signal peptide" evidence="2">
    <location>
        <begin position="1"/>
        <end position="17"/>
    </location>
</feature>
<evidence type="ECO:0000313" key="4">
    <source>
        <dbReference type="Proteomes" id="UP000054053"/>
    </source>
</evidence>